<dbReference type="InterPro" id="IPR050155">
    <property type="entry name" value="HAD-like_hydrolase_sf"/>
</dbReference>
<evidence type="ECO:0000313" key="2">
    <source>
        <dbReference type="EMBL" id="MBC8557607.1"/>
    </source>
</evidence>
<evidence type="ECO:0000256" key="1">
    <source>
        <dbReference type="SAM" id="Coils"/>
    </source>
</evidence>
<dbReference type="SFLD" id="SFLDG01129">
    <property type="entry name" value="C1.5:_HAD__Beta-PGM__Phosphata"/>
    <property type="match status" value="1"/>
</dbReference>
<organism evidence="2 3">
    <name type="scientific">Jutongia hominis</name>
    <dbReference type="NCBI Taxonomy" id="2763664"/>
    <lineage>
        <taxon>Bacteria</taxon>
        <taxon>Bacillati</taxon>
        <taxon>Bacillota</taxon>
        <taxon>Clostridia</taxon>
        <taxon>Lachnospirales</taxon>
        <taxon>Lachnospiraceae</taxon>
        <taxon>Jutongia</taxon>
    </lineage>
</organism>
<dbReference type="Proteomes" id="UP000637513">
    <property type="component" value="Unassembled WGS sequence"/>
</dbReference>
<dbReference type="EMBL" id="JACRSW010000030">
    <property type="protein sequence ID" value="MBC8557607.1"/>
    <property type="molecule type" value="Genomic_DNA"/>
</dbReference>
<keyword evidence="2" id="KW-0378">Hydrolase</keyword>
<reference evidence="2 3" key="1">
    <citation type="submission" date="2020-08" db="EMBL/GenBank/DDBJ databases">
        <title>Genome public.</title>
        <authorList>
            <person name="Liu C."/>
            <person name="Sun Q."/>
        </authorList>
    </citation>
    <scope>NUCLEOTIDE SEQUENCE [LARGE SCALE GENOMIC DNA]</scope>
    <source>
        <strain evidence="2 3">BX3</strain>
    </source>
</reference>
<dbReference type="GO" id="GO:0016787">
    <property type="term" value="F:hydrolase activity"/>
    <property type="evidence" value="ECO:0007669"/>
    <property type="project" value="UniProtKB-KW"/>
</dbReference>
<dbReference type="InterPro" id="IPR036412">
    <property type="entry name" value="HAD-like_sf"/>
</dbReference>
<dbReference type="InterPro" id="IPR023214">
    <property type="entry name" value="HAD_sf"/>
</dbReference>
<dbReference type="RefSeq" id="WP_249304901.1">
    <property type="nucleotide sequence ID" value="NZ_JACRSW010000030.1"/>
</dbReference>
<dbReference type="CDD" id="cd01427">
    <property type="entry name" value="HAD_like"/>
    <property type="match status" value="1"/>
</dbReference>
<dbReference type="InterPro" id="IPR006439">
    <property type="entry name" value="HAD-SF_hydro_IA"/>
</dbReference>
<dbReference type="Gene3D" id="3.40.50.1000">
    <property type="entry name" value="HAD superfamily/HAD-like"/>
    <property type="match status" value="1"/>
</dbReference>
<protein>
    <submittedName>
        <fullName evidence="2">HAD family hydrolase</fullName>
    </submittedName>
</protein>
<dbReference type="Pfam" id="PF00702">
    <property type="entry name" value="Hydrolase"/>
    <property type="match status" value="1"/>
</dbReference>
<dbReference type="PANTHER" id="PTHR43434:SF1">
    <property type="entry name" value="PHOSPHOGLYCOLATE PHOSPHATASE"/>
    <property type="match status" value="1"/>
</dbReference>
<evidence type="ECO:0000313" key="3">
    <source>
        <dbReference type="Proteomes" id="UP000637513"/>
    </source>
</evidence>
<comment type="caution">
    <text evidence="2">The sequence shown here is derived from an EMBL/GenBank/DDBJ whole genome shotgun (WGS) entry which is preliminary data.</text>
</comment>
<sequence>MLIKGILFDKDGTLIDFNSLWLKAAKEVARLFLQVNGLTDTKELQQVILEAMGVINDTIDAKAPLAYQTYHEIAKSICDALQKEAVELDEELAGQQLSVLFESVISRKEFSYQQIVPLKELFDRLHQEHILIGLATADTDTAVRRCFQKLGILSCFDFLGWDDGSMKPKPDTDMFERFRKKYDLQAQEIMVVGDTLNDMLFAHRCHAKAAGVLSGLAAYEELEKEADIVLENVGEIPDYLADQSI</sequence>
<keyword evidence="3" id="KW-1185">Reference proteome</keyword>
<dbReference type="SUPFAM" id="SSF56784">
    <property type="entry name" value="HAD-like"/>
    <property type="match status" value="1"/>
</dbReference>
<dbReference type="PANTHER" id="PTHR43434">
    <property type="entry name" value="PHOSPHOGLYCOLATE PHOSPHATASE"/>
    <property type="match status" value="1"/>
</dbReference>
<accession>A0ABR7MUY1</accession>
<name>A0ABR7MUY1_9FIRM</name>
<feature type="coiled-coil region" evidence="1">
    <location>
        <begin position="71"/>
        <end position="98"/>
    </location>
</feature>
<gene>
    <name evidence="2" type="ORF">H8700_07780</name>
</gene>
<dbReference type="SFLD" id="SFLDS00003">
    <property type="entry name" value="Haloacid_Dehalogenase"/>
    <property type="match status" value="1"/>
</dbReference>
<keyword evidence="1" id="KW-0175">Coiled coil</keyword>
<proteinExistence type="predicted"/>
<dbReference type="NCBIfam" id="TIGR01549">
    <property type="entry name" value="HAD-SF-IA-v1"/>
    <property type="match status" value="1"/>
</dbReference>